<evidence type="ECO:0000256" key="1">
    <source>
        <dbReference type="SAM" id="Phobius"/>
    </source>
</evidence>
<keyword evidence="1" id="KW-0472">Membrane</keyword>
<dbReference type="EMBL" id="CP060716">
    <property type="protein sequence ID" value="QNN62852.1"/>
    <property type="molecule type" value="Genomic_DNA"/>
</dbReference>
<protein>
    <recommendedName>
        <fullName evidence="2">LysM domain-containing protein</fullName>
    </recommendedName>
</protein>
<name>A0A7G9S4S7_9MICO</name>
<dbReference type="Pfam" id="PF01476">
    <property type="entry name" value="LysM"/>
    <property type="match status" value="1"/>
</dbReference>
<keyword evidence="4" id="KW-1185">Reference proteome</keyword>
<dbReference type="AlphaFoldDB" id="A0A7G9S4S7"/>
<feature type="domain" description="LysM" evidence="2">
    <location>
        <begin position="73"/>
        <end position="112"/>
    </location>
</feature>
<evidence type="ECO:0000313" key="4">
    <source>
        <dbReference type="Proteomes" id="UP000515934"/>
    </source>
</evidence>
<dbReference type="Gene3D" id="3.10.350.10">
    <property type="entry name" value="LysM domain"/>
    <property type="match status" value="1"/>
</dbReference>
<sequence length="134" mass="14193">MTALANVTQIESIRVQAPTTKLRLTRRGRVVFGGLATILVSVALGLAATLGATGAIASNSQNAQEFPYVLALPGDSLWSIATELDPAADPREVVNDIVRLNQMSDSEIQAGEAFAVPLRYADVNRVFPATELEG</sequence>
<dbReference type="InterPro" id="IPR018392">
    <property type="entry name" value="LysM"/>
</dbReference>
<dbReference type="Proteomes" id="UP000515934">
    <property type="component" value="Chromosome"/>
</dbReference>
<keyword evidence="1" id="KW-0812">Transmembrane</keyword>
<organism evidence="3 4">
    <name type="scientific">Leucobacter denitrificans</name>
    <dbReference type="NCBI Taxonomy" id="683042"/>
    <lineage>
        <taxon>Bacteria</taxon>
        <taxon>Bacillati</taxon>
        <taxon>Actinomycetota</taxon>
        <taxon>Actinomycetes</taxon>
        <taxon>Micrococcales</taxon>
        <taxon>Microbacteriaceae</taxon>
        <taxon>Leucobacter</taxon>
    </lineage>
</organism>
<dbReference type="KEGG" id="ldn:H9L06_00130"/>
<evidence type="ECO:0000259" key="2">
    <source>
        <dbReference type="Pfam" id="PF01476"/>
    </source>
</evidence>
<dbReference type="RefSeq" id="WP_187555322.1">
    <property type="nucleotide sequence ID" value="NZ_CP060716.1"/>
</dbReference>
<reference evidence="3 4" key="1">
    <citation type="submission" date="2020-08" db="EMBL/GenBank/DDBJ databases">
        <title>Genome sequence of Leucobacter denitrificans KACC 14055T.</title>
        <authorList>
            <person name="Hyun D.-W."/>
            <person name="Bae J.-W."/>
        </authorList>
    </citation>
    <scope>NUCLEOTIDE SEQUENCE [LARGE SCALE GENOMIC DNA]</scope>
    <source>
        <strain evidence="3 4">KACC 14055</strain>
    </source>
</reference>
<dbReference type="CDD" id="cd00118">
    <property type="entry name" value="LysM"/>
    <property type="match status" value="1"/>
</dbReference>
<feature type="transmembrane region" description="Helical" evidence="1">
    <location>
        <begin position="30"/>
        <end position="57"/>
    </location>
</feature>
<evidence type="ECO:0000313" key="3">
    <source>
        <dbReference type="EMBL" id="QNN62852.1"/>
    </source>
</evidence>
<keyword evidence="1" id="KW-1133">Transmembrane helix</keyword>
<accession>A0A7G9S4S7</accession>
<proteinExistence type="predicted"/>
<dbReference type="InterPro" id="IPR036779">
    <property type="entry name" value="LysM_dom_sf"/>
</dbReference>
<gene>
    <name evidence="3" type="ORF">H9L06_00130</name>
</gene>